<accession>K9VD39</accession>
<evidence type="ECO:0000313" key="2">
    <source>
        <dbReference type="Proteomes" id="UP000010478"/>
    </source>
</evidence>
<dbReference type="AlphaFoldDB" id="K9VD39"/>
<dbReference type="STRING" id="179408.Osc7112_0560"/>
<evidence type="ECO:0008006" key="3">
    <source>
        <dbReference type="Google" id="ProtNLM"/>
    </source>
</evidence>
<dbReference type="PATRIC" id="fig|179408.3.peg.702"/>
<dbReference type="EMBL" id="CP003614">
    <property type="protein sequence ID" value="AFZ05155.1"/>
    <property type="molecule type" value="Genomic_DNA"/>
</dbReference>
<evidence type="ECO:0000313" key="1">
    <source>
        <dbReference type="EMBL" id="AFZ05155.1"/>
    </source>
</evidence>
<dbReference type="KEGG" id="oni:Osc7112_0560"/>
<reference evidence="1 2" key="1">
    <citation type="submission" date="2012-05" db="EMBL/GenBank/DDBJ databases">
        <title>Finished chromosome of genome of Oscillatoria sp. PCC 7112.</title>
        <authorList>
            <consortium name="US DOE Joint Genome Institute"/>
            <person name="Gugger M."/>
            <person name="Coursin T."/>
            <person name="Rippka R."/>
            <person name="Tandeau De Marsac N."/>
            <person name="Huntemann M."/>
            <person name="Wei C.-L."/>
            <person name="Han J."/>
            <person name="Detter J.C."/>
            <person name="Han C."/>
            <person name="Tapia R."/>
            <person name="Davenport K."/>
            <person name="Daligault H."/>
            <person name="Erkkila T."/>
            <person name="Gu W."/>
            <person name="Munk A.C.C."/>
            <person name="Teshima H."/>
            <person name="Xu Y."/>
            <person name="Chain P."/>
            <person name="Chen A."/>
            <person name="Krypides N."/>
            <person name="Mavromatis K."/>
            <person name="Markowitz V."/>
            <person name="Szeto E."/>
            <person name="Ivanova N."/>
            <person name="Mikhailova N."/>
            <person name="Ovchinnikova G."/>
            <person name="Pagani I."/>
            <person name="Pati A."/>
            <person name="Goodwin L."/>
            <person name="Peters L."/>
            <person name="Pitluck S."/>
            <person name="Woyke T."/>
            <person name="Kerfeld C."/>
        </authorList>
    </citation>
    <scope>NUCLEOTIDE SEQUENCE [LARGE SCALE GENOMIC DNA]</scope>
    <source>
        <strain evidence="1 2">PCC 7112</strain>
    </source>
</reference>
<dbReference type="RefSeq" id="WP_015174487.1">
    <property type="nucleotide sequence ID" value="NC_019729.1"/>
</dbReference>
<sequence>MLNESELVQIDLTPQYKRNLRELSKRFRQIRLDTGLVIEQLQAGNFIGDRIPGMGEDYIILKVRVKNSNIQKGKSAGYRMIYQVESPVSVLLLTIYSKSDRTDISLNEIRSIIAEFDENE</sequence>
<gene>
    <name evidence="1" type="ORF">Osc7112_0560</name>
</gene>
<proteinExistence type="predicted"/>
<dbReference type="OrthoDB" id="197283at2"/>
<dbReference type="HOGENOM" id="CLU_110687_2_0_3"/>
<organism evidence="1 2">
    <name type="scientific">Phormidium nigroviride PCC 7112</name>
    <dbReference type="NCBI Taxonomy" id="179408"/>
    <lineage>
        <taxon>Bacteria</taxon>
        <taxon>Bacillati</taxon>
        <taxon>Cyanobacteriota</taxon>
        <taxon>Cyanophyceae</taxon>
        <taxon>Oscillatoriophycideae</taxon>
        <taxon>Oscillatoriales</taxon>
        <taxon>Oscillatoriaceae</taxon>
        <taxon>Phormidium</taxon>
    </lineage>
</organism>
<protein>
    <recommendedName>
        <fullName evidence="3">Addiction module antitoxin</fullName>
    </recommendedName>
</protein>
<dbReference type="eggNOG" id="COG2026">
    <property type="taxonomic scope" value="Bacteria"/>
</dbReference>
<keyword evidence="2" id="KW-1185">Reference proteome</keyword>
<dbReference type="Proteomes" id="UP000010478">
    <property type="component" value="Chromosome"/>
</dbReference>
<name>K9VD39_9CYAN</name>